<keyword evidence="1" id="KW-0472">Membrane</keyword>
<gene>
    <name evidence="2" type="ORF">EI547_14255</name>
</gene>
<dbReference type="EMBL" id="RRZB01000040">
    <property type="protein sequence ID" value="MBE0464603.1"/>
    <property type="molecule type" value="Genomic_DNA"/>
</dbReference>
<keyword evidence="1" id="KW-1133">Transmembrane helix</keyword>
<feature type="transmembrane region" description="Helical" evidence="1">
    <location>
        <begin position="40"/>
        <end position="60"/>
    </location>
</feature>
<keyword evidence="1" id="KW-0812">Transmembrane</keyword>
<dbReference type="RefSeq" id="WP_192539083.1">
    <property type="nucleotide sequence ID" value="NZ_RRZB01000040.1"/>
</dbReference>
<name>A0ABR9G123_9GAMM</name>
<keyword evidence="3" id="KW-1185">Reference proteome</keyword>
<reference evidence="2 3" key="1">
    <citation type="submission" date="2020-07" db="EMBL/GenBank/DDBJ databases">
        <title>Halophilic bacteria isolated from french cheeses.</title>
        <authorList>
            <person name="Kothe C.I."/>
            <person name="Farah-Kraiem B."/>
            <person name="Renault P."/>
            <person name="Dridi B."/>
        </authorList>
    </citation>
    <scope>NUCLEOTIDE SEQUENCE [LARGE SCALE GENOMIC DNA]</scope>
    <source>
        <strain evidence="2 3">FME20</strain>
    </source>
</reference>
<evidence type="ECO:0008006" key="4">
    <source>
        <dbReference type="Google" id="ProtNLM"/>
    </source>
</evidence>
<sequence>MWFIQPKQDFIAEMPWRYTNENAVMSWQIKARNYNTSGMNFILIPMVLVSLGTGFFGFNIGSIGSEGLLLPLLLGAVFFLFTISLSLFITHYTTIFVYRFTETLVEVHSWEPREVSGKAFLKWSAIILLPVVGVLALFEPALIIAGIGPLGMGLMALQAGSQQAKQDSSNHRSFYWPDTNKIYLYPKRDVIGLNIPWYDSDEGEIMPKGIMRVYCKKGEREEVLNFFKAKLPDVEVVEEKFHLR</sequence>
<feature type="transmembrane region" description="Helical" evidence="1">
    <location>
        <begin position="72"/>
        <end position="98"/>
    </location>
</feature>
<protein>
    <recommendedName>
        <fullName evidence="4">DUF5673 domain-containing protein</fullName>
    </recommendedName>
</protein>
<evidence type="ECO:0000313" key="3">
    <source>
        <dbReference type="Proteomes" id="UP001645038"/>
    </source>
</evidence>
<dbReference type="Proteomes" id="UP001645038">
    <property type="component" value="Unassembled WGS sequence"/>
</dbReference>
<organism evidence="2 3">
    <name type="scientific">Halomonas colorata</name>
    <dbReference type="NCBI Taxonomy" id="2742615"/>
    <lineage>
        <taxon>Bacteria</taxon>
        <taxon>Pseudomonadati</taxon>
        <taxon>Pseudomonadota</taxon>
        <taxon>Gammaproteobacteria</taxon>
        <taxon>Oceanospirillales</taxon>
        <taxon>Halomonadaceae</taxon>
        <taxon>Halomonas</taxon>
    </lineage>
</organism>
<evidence type="ECO:0000313" key="2">
    <source>
        <dbReference type="EMBL" id="MBE0464603.1"/>
    </source>
</evidence>
<feature type="transmembrane region" description="Helical" evidence="1">
    <location>
        <begin position="119"/>
        <end position="136"/>
    </location>
</feature>
<comment type="caution">
    <text evidence="2">The sequence shown here is derived from an EMBL/GenBank/DDBJ whole genome shotgun (WGS) entry which is preliminary data.</text>
</comment>
<proteinExistence type="predicted"/>
<evidence type="ECO:0000256" key="1">
    <source>
        <dbReference type="SAM" id="Phobius"/>
    </source>
</evidence>
<accession>A0ABR9G123</accession>